<dbReference type="AlphaFoldDB" id="A0A1R3IRB1"/>
<organism evidence="1 2">
    <name type="scientific">Corchorus capsularis</name>
    <name type="common">Jute</name>
    <dbReference type="NCBI Taxonomy" id="210143"/>
    <lineage>
        <taxon>Eukaryota</taxon>
        <taxon>Viridiplantae</taxon>
        <taxon>Streptophyta</taxon>
        <taxon>Embryophyta</taxon>
        <taxon>Tracheophyta</taxon>
        <taxon>Spermatophyta</taxon>
        <taxon>Magnoliopsida</taxon>
        <taxon>eudicotyledons</taxon>
        <taxon>Gunneridae</taxon>
        <taxon>Pentapetalae</taxon>
        <taxon>rosids</taxon>
        <taxon>malvids</taxon>
        <taxon>Malvales</taxon>
        <taxon>Malvaceae</taxon>
        <taxon>Grewioideae</taxon>
        <taxon>Apeibeae</taxon>
        <taxon>Corchorus</taxon>
    </lineage>
</organism>
<dbReference type="Gramene" id="OMO85123">
    <property type="protein sequence ID" value="OMO85123"/>
    <property type="gene ID" value="CCACVL1_10416"/>
</dbReference>
<gene>
    <name evidence="1" type="ORF">CCACVL1_10416</name>
</gene>
<protein>
    <submittedName>
        <fullName evidence="1">Uncharacterized protein</fullName>
    </submittedName>
</protein>
<sequence>MSNLSINTANIKTGEVLPSPHMTTVVGLGVATTTTTTGTTKDTENEDPL</sequence>
<proteinExistence type="predicted"/>
<name>A0A1R3IRB1_COCAP</name>
<dbReference type="Proteomes" id="UP000188268">
    <property type="component" value="Unassembled WGS sequence"/>
</dbReference>
<evidence type="ECO:0000313" key="1">
    <source>
        <dbReference type="EMBL" id="OMO85123.1"/>
    </source>
</evidence>
<accession>A0A1R3IRB1</accession>
<dbReference type="EMBL" id="AWWV01009645">
    <property type="protein sequence ID" value="OMO85123.1"/>
    <property type="molecule type" value="Genomic_DNA"/>
</dbReference>
<evidence type="ECO:0000313" key="2">
    <source>
        <dbReference type="Proteomes" id="UP000188268"/>
    </source>
</evidence>
<comment type="caution">
    <text evidence="1">The sequence shown here is derived from an EMBL/GenBank/DDBJ whole genome shotgun (WGS) entry which is preliminary data.</text>
</comment>
<reference evidence="1 2" key="1">
    <citation type="submission" date="2013-09" db="EMBL/GenBank/DDBJ databases">
        <title>Corchorus capsularis genome sequencing.</title>
        <authorList>
            <person name="Alam M."/>
            <person name="Haque M.S."/>
            <person name="Islam M.S."/>
            <person name="Emdad E.M."/>
            <person name="Islam M.M."/>
            <person name="Ahmed B."/>
            <person name="Halim A."/>
            <person name="Hossen Q.M.M."/>
            <person name="Hossain M.Z."/>
            <person name="Ahmed R."/>
            <person name="Khan M.M."/>
            <person name="Islam R."/>
            <person name="Rashid M.M."/>
            <person name="Khan S.A."/>
            <person name="Rahman M.S."/>
            <person name="Alam M."/>
        </authorList>
    </citation>
    <scope>NUCLEOTIDE SEQUENCE [LARGE SCALE GENOMIC DNA]</scope>
    <source>
        <strain evidence="2">cv. CVL-1</strain>
        <tissue evidence="1">Whole seedling</tissue>
    </source>
</reference>
<keyword evidence="2" id="KW-1185">Reference proteome</keyword>